<gene>
    <name evidence="1" type="ORF">MNBD_IGNAVI01-941</name>
</gene>
<feature type="non-terminal residue" evidence="1">
    <location>
        <position position="1"/>
    </location>
</feature>
<reference evidence="1" key="1">
    <citation type="submission" date="2018-06" db="EMBL/GenBank/DDBJ databases">
        <authorList>
            <person name="Zhirakovskaya E."/>
        </authorList>
    </citation>
    <scope>NUCLEOTIDE SEQUENCE</scope>
</reference>
<sequence>GLVLSLFACSKTEVKKENAFLPNLKNDLMKNKEKGKLIFTFASLAFTIDSDWGKGIPKEGMERIASVAHKYNIPVTWLIDPGSGKAMKNKLDEWHKKFGDDIALVWGHSHATPTAYRDPQKALDSLKSLFPWSKVELAASGTRSNEMLQSVKEEGLSGVWGSCWEQVGIDRITDKGAPWGYFYASEDNFKLPSLSGKGLVSVEWTTRDLLKALHSGAPTIYSSDPDDVGRTGLCTGNDIEYWKAMFDNYIRNISCNKFVFFPQHQEAHEMEHSDVCSAYSTEEIVNSEKMLDAFFAYVKTFGNMVEYKTIPQAIQLYKDNFTETEPSVMLFDDAPARKPPFWYAAYSNRATGPWPKTLLYYDKECQLAFIEDQFKPIMHRDYIHNRKVYDPKYYEVEYTPEVKIKTPWEKVEFTEIPIEIITDREMPYAVTLWYDFNRFKVKSISGAKYFGPIENQVLLLRLDLKKGVNKIFVQLDKI</sequence>
<proteinExistence type="predicted"/>
<dbReference type="AlphaFoldDB" id="A0A3B1D558"/>
<name>A0A3B1D558_9ZZZZ</name>
<dbReference type="Gene3D" id="3.20.20.510">
    <property type="entry name" value="Uncharacterised protein PF12979, DUF3863"/>
    <property type="match status" value="1"/>
</dbReference>
<accession>A0A3B1D558</accession>
<protein>
    <submittedName>
        <fullName evidence="1">Uncharacterized protein</fullName>
    </submittedName>
</protein>
<organism evidence="1">
    <name type="scientific">hydrothermal vent metagenome</name>
    <dbReference type="NCBI Taxonomy" id="652676"/>
    <lineage>
        <taxon>unclassified sequences</taxon>
        <taxon>metagenomes</taxon>
        <taxon>ecological metagenomes</taxon>
    </lineage>
</organism>
<evidence type="ECO:0000313" key="1">
    <source>
        <dbReference type="EMBL" id="VAX26845.1"/>
    </source>
</evidence>
<dbReference type="EMBL" id="UOGD01000357">
    <property type="protein sequence ID" value="VAX26845.1"/>
    <property type="molecule type" value="Genomic_DNA"/>
</dbReference>